<dbReference type="Proteomes" id="UP000092582">
    <property type="component" value="Chromosome 1"/>
</dbReference>
<feature type="compositionally biased region" description="Low complexity" evidence="2">
    <location>
        <begin position="289"/>
        <end position="300"/>
    </location>
</feature>
<reference evidence="4 5" key="1">
    <citation type="submission" date="2016-06" db="EMBL/GenBank/DDBJ databases">
        <title>Genome sequencing of Cryobacterium arcticum PAMC 27867.</title>
        <authorList>
            <person name="Lee J."/>
            <person name="Kim O.-S."/>
        </authorList>
    </citation>
    <scope>NUCLEOTIDE SEQUENCE [LARGE SCALE GENOMIC DNA]</scope>
    <source>
        <strain evidence="4 5">PAMC 27867</strain>
    </source>
</reference>
<dbReference type="SUPFAM" id="SSF102588">
    <property type="entry name" value="LmbE-like"/>
    <property type="match status" value="1"/>
</dbReference>
<organism evidence="4 5">
    <name type="scientific">Cryobacterium arcticum</name>
    <dbReference type="NCBI Taxonomy" id="670052"/>
    <lineage>
        <taxon>Bacteria</taxon>
        <taxon>Bacillati</taxon>
        <taxon>Actinomycetota</taxon>
        <taxon>Actinomycetes</taxon>
        <taxon>Micrococcales</taxon>
        <taxon>Microbacteriaceae</taxon>
        <taxon>Cryobacterium</taxon>
    </lineage>
</organism>
<dbReference type="Gene3D" id="3.40.50.10320">
    <property type="entry name" value="LmbE-like"/>
    <property type="match status" value="1"/>
</dbReference>
<dbReference type="CDD" id="cd02440">
    <property type="entry name" value="AdoMet_MTases"/>
    <property type="match status" value="1"/>
</dbReference>
<keyword evidence="4" id="KW-0489">Methyltransferase</keyword>
<proteinExistence type="predicted"/>
<dbReference type="OrthoDB" id="116799at2"/>
<evidence type="ECO:0000259" key="3">
    <source>
        <dbReference type="Pfam" id="PF13649"/>
    </source>
</evidence>
<evidence type="ECO:0000313" key="5">
    <source>
        <dbReference type="Proteomes" id="UP000092582"/>
    </source>
</evidence>
<evidence type="ECO:0000313" key="4">
    <source>
        <dbReference type="EMBL" id="ANP71257.1"/>
    </source>
</evidence>
<dbReference type="PANTHER" id="PTHR12993">
    <property type="entry name" value="N-ACETYLGLUCOSAMINYL-PHOSPHATIDYLINOSITOL DE-N-ACETYLASE-RELATED"/>
    <property type="match status" value="1"/>
</dbReference>
<feature type="domain" description="Methyltransferase" evidence="3">
    <location>
        <begin position="347"/>
        <end position="438"/>
    </location>
</feature>
<dbReference type="InterPro" id="IPR029063">
    <property type="entry name" value="SAM-dependent_MTases_sf"/>
</dbReference>
<dbReference type="SUPFAM" id="SSF53335">
    <property type="entry name" value="S-adenosyl-L-methionine-dependent methyltransferases"/>
    <property type="match status" value="1"/>
</dbReference>
<dbReference type="GO" id="GO:0016137">
    <property type="term" value="P:glycoside metabolic process"/>
    <property type="evidence" value="ECO:0007669"/>
    <property type="project" value="UniProtKB-ARBA"/>
</dbReference>
<gene>
    <name evidence="4" type="ORF">PA27867_0283</name>
</gene>
<evidence type="ECO:0000256" key="1">
    <source>
        <dbReference type="ARBA" id="ARBA00022833"/>
    </source>
</evidence>
<dbReference type="Gene3D" id="3.40.50.150">
    <property type="entry name" value="Vaccinia Virus protein VP39"/>
    <property type="match status" value="1"/>
</dbReference>
<feature type="compositionally biased region" description="Low complexity" evidence="2">
    <location>
        <begin position="269"/>
        <end position="281"/>
    </location>
</feature>
<dbReference type="InterPro" id="IPR003737">
    <property type="entry name" value="GlcNAc_PI_deacetylase-related"/>
</dbReference>
<dbReference type="GO" id="GO:0016811">
    <property type="term" value="F:hydrolase activity, acting on carbon-nitrogen (but not peptide) bonds, in linear amides"/>
    <property type="evidence" value="ECO:0007669"/>
    <property type="project" value="TreeGrafter"/>
</dbReference>
<dbReference type="InterPro" id="IPR041698">
    <property type="entry name" value="Methyltransf_25"/>
</dbReference>
<accession>A0A1B1BFB3</accession>
<sequence>MVTFTHDGGGTSEEVWQGADWAVRARPLTLTGCDRLVVVAAHPDDESLGAGGLIVAAAAQGIPVTVIVASNGEASHPHSPTTTPAGLAVVRRAEVVAAVRALTPAARIRLLDLPDGRLAAHRTELADAIVAEATADAPADAGGVWLVAPWRKDGHPDHTAAGEAAALVAARIGARLLEYPIWAWHWSTPADDVWPAGDGVEVLYSIALGAAGHARKSAAMAAHVSQVRPLSAYPGDEAIVQPGFAAHFERPWEMFLEATSSIVRAPDAAEAPGDDALGSPAPDAPDAPTPDRAVPDTPAPGSLTAEFFDDFYSGSADPWGFETRWYESRKRAATLAALPLERYGAALELGCSIGVLSRELADRCDTLLATDLAERALDVARRRLAGLPGVTVEQRILPAEWPEGSFDLVVLSEIGYYCSPADLDVLLTRCRDSLAPGGSLVACHWRHPVGEYPLGGDDVHAALAALPGLERTVLHLERDFVLEVYEPAPARSVAQREGLAP</sequence>
<dbReference type="AlphaFoldDB" id="A0A1B1BFB3"/>
<dbReference type="STRING" id="670052.PA27867_0283"/>
<name>A0A1B1BFB3_9MICO</name>
<dbReference type="PANTHER" id="PTHR12993:SF29">
    <property type="entry name" value="BLR3841 PROTEIN"/>
    <property type="match status" value="1"/>
</dbReference>
<keyword evidence="1" id="KW-0862">Zinc</keyword>
<keyword evidence="5" id="KW-1185">Reference proteome</keyword>
<dbReference type="Pfam" id="PF02585">
    <property type="entry name" value="PIG-L"/>
    <property type="match status" value="1"/>
</dbReference>
<keyword evidence="4" id="KW-0808">Transferase</keyword>
<dbReference type="PATRIC" id="fig|670052.7.peg.302"/>
<feature type="region of interest" description="Disordered" evidence="2">
    <location>
        <begin position="269"/>
        <end position="300"/>
    </location>
</feature>
<dbReference type="KEGG" id="cart:PA27867_0283"/>
<dbReference type="GO" id="GO:0032259">
    <property type="term" value="P:methylation"/>
    <property type="evidence" value="ECO:0007669"/>
    <property type="project" value="UniProtKB-KW"/>
</dbReference>
<dbReference type="Pfam" id="PF13649">
    <property type="entry name" value="Methyltransf_25"/>
    <property type="match status" value="1"/>
</dbReference>
<protein>
    <submittedName>
        <fullName evidence="4">SAM-dependent methyltransferase</fullName>
    </submittedName>
</protein>
<dbReference type="InterPro" id="IPR024078">
    <property type="entry name" value="LmbE-like_dom_sf"/>
</dbReference>
<dbReference type="EMBL" id="CP016282">
    <property type="protein sequence ID" value="ANP71257.1"/>
    <property type="molecule type" value="Genomic_DNA"/>
</dbReference>
<evidence type="ECO:0000256" key="2">
    <source>
        <dbReference type="SAM" id="MobiDB-lite"/>
    </source>
</evidence>
<dbReference type="GO" id="GO:0008168">
    <property type="term" value="F:methyltransferase activity"/>
    <property type="evidence" value="ECO:0007669"/>
    <property type="project" value="UniProtKB-KW"/>
</dbReference>
<dbReference type="RefSeq" id="WP_066592222.1">
    <property type="nucleotide sequence ID" value="NZ_CP016282.1"/>
</dbReference>